<comment type="caution">
    <text evidence="1">The sequence shown here is derived from an EMBL/GenBank/DDBJ whole genome shotgun (WGS) entry which is preliminary data.</text>
</comment>
<dbReference type="Proteomes" id="UP000607653">
    <property type="component" value="Unassembled WGS sequence"/>
</dbReference>
<protein>
    <submittedName>
        <fullName evidence="1">Uncharacterized protein</fullName>
    </submittedName>
</protein>
<organism evidence="1 2">
    <name type="scientific">Nelumbo nucifera</name>
    <name type="common">Sacred lotus</name>
    <dbReference type="NCBI Taxonomy" id="4432"/>
    <lineage>
        <taxon>Eukaryota</taxon>
        <taxon>Viridiplantae</taxon>
        <taxon>Streptophyta</taxon>
        <taxon>Embryophyta</taxon>
        <taxon>Tracheophyta</taxon>
        <taxon>Spermatophyta</taxon>
        <taxon>Magnoliopsida</taxon>
        <taxon>Proteales</taxon>
        <taxon>Nelumbonaceae</taxon>
        <taxon>Nelumbo</taxon>
    </lineage>
</organism>
<reference evidence="1 2" key="1">
    <citation type="journal article" date="2020" name="Mol. Biol. Evol.">
        <title>Distinct Expression and Methylation Patterns for Genes with Different Fates following a Single Whole-Genome Duplication in Flowering Plants.</title>
        <authorList>
            <person name="Shi T."/>
            <person name="Rahmani R.S."/>
            <person name="Gugger P.F."/>
            <person name="Wang M."/>
            <person name="Li H."/>
            <person name="Zhang Y."/>
            <person name="Li Z."/>
            <person name="Wang Q."/>
            <person name="Van de Peer Y."/>
            <person name="Marchal K."/>
            <person name="Chen J."/>
        </authorList>
    </citation>
    <scope>NUCLEOTIDE SEQUENCE [LARGE SCALE GENOMIC DNA]</scope>
    <source>
        <tissue evidence="1">Leaf</tissue>
    </source>
</reference>
<sequence length="105" mass="11776">MASSNQTLGANSKKRDVDSVCCLWKIVPMASLKSDFTQVSIVATHHTDQLLVIVTTQERPKPWQVARIAVGLKPLGRRRKPALVTLIMITLESRMRMTYCIISPK</sequence>
<proteinExistence type="predicted"/>
<accession>A0A822YNC4</accession>
<gene>
    <name evidence="1" type="ORF">HUJ06_011366</name>
</gene>
<evidence type="ECO:0000313" key="1">
    <source>
        <dbReference type="EMBL" id="DAD32515.1"/>
    </source>
</evidence>
<dbReference type="EMBL" id="DUZY01000003">
    <property type="protein sequence ID" value="DAD32515.1"/>
    <property type="molecule type" value="Genomic_DNA"/>
</dbReference>
<evidence type="ECO:0000313" key="2">
    <source>
        <dbReference type="Proteomes" id="UP000607653"/>
    </source>
</evidence>
<keyword evidence="2" id="KW-1185">Reference proteome</keyword>
<dbReference type="AlphaFoldDB" id="A0A822YNC4"/>
<name>A0A822YNC4_NELNU</name>